<evidence type="ECO:0000256" key="2">
    <source>
        <dbReference type="ARBA" id="ARBA00022490"/>
    </source>
</evidence>
<protein>
    <submittedName>
        <fullName evidence="6">Hemerythrin domain-containing protein</fullName>
    </submittedName>
</protein>
<reference evidence="6" key="1">
    <citation type="submission" date="2023-07" db="EMBL/GenBank/DDBJ databases">
        <title>The genome sequence of Rhodocytophaga aerolata KACC 12507.</title>
        <authorList>
            <person name="Zhang X."/>
        </authorList>
    </citation>
    <scope>NUCLEOTIDE SEQUENCE</scope>
    <source>
        <strain evidence="6">KACC 12507</strain>
    </source>
</reference>
<sequence length="200" mass="23129">MATNISSESALQNPTLPPVTEADTLLYLSAGKWPLPYLVDYILQNHHFYVTDALPRIMGLLEKVVTEYGLIHPQLEQVYQTFRSVSMQLISQMRKEEMMLFPYITILAKPKDKAKDDCCATTSLSILLQELEAEHHSIEQGLVEIRRLTQNFTLPPQVCHSYELLFQWLSTFEKDIYQHEYLENNLLFPKALALEKAKNL</sequence>
<name>A0ABT8R0N5_9BACT</name>
<proteinExistence type="predicted"/>
<dbReference type="Gene3D" id="1.20.120.520">
    <property type="entry name" value="nmb1532 protein domain like"/>
    <property type="match status" value="1"/>
</dbReference>
<dbReference type="InterPro" id="IPR019903">
    <property type="entry name" value="RIC_family"/>
</dbReference>
<evidence type="ECO:0000313" key="6">
    <source>
        <dbReference type="EMBL" id="MDO1445652.1"/>
    </source>
</evidence>
<keyword evidence="4" id="KW-0408">Iron</keyword>
<evidence type="ECO:0000313" key="7">
    <source>
        <dbReference type="Proteomes" id="UP001168528"/>
    </source>
</evidence>
<dbReference type="RefSeq" id="WP_302036454.1">
    <property type="nucleotide sequence ID" value="NZ_JAUKPO010000002.1"/>
</dbReference>
<keyword evidence="7" id="KW-1185">Reference proteome</keyword>
<gene>
    <name evidence="6" type="ORF">Q0590_05295</name>
</gene>
<keyword evidence="2" id="KW-0963">Cytoplasm</keyword>
<organism evidence="6 7">
    <name type="scientific">Rhodocytophaga aerolata</name>
    <dbReference type="NCBI Taxonomy" id="455078"/>
    <lineage>
        <taxon>Bacteria</taxon>
        <taxon>Pseudomonadati</taxon>
        <taxon>Bacteroidota</taxon>
        <taxon>Cytophagia</taxon>
        <taxon>Cytophagales</taxon>
        <taxon>Rhodocytophagaceae</taxon>
        <taxon>Rhodocytophaga</taxon>
    </lineage>
</organism>
<evidence type="ECO:0000256" key="4">
    <source>
        <dbReference type="ARBA" id="ARBA00023004"/>
    </source>
</evidence>
<evidence type="ECO:0000256" key="1">
    <source>
        <dbReference type="ARBA" id="ARBA00004496"/>
    </source>
</evidence>
<comment type="subcellular location">
    <subcellularLocation>
        <location evidence="1">Cytoplasm</location>
    </subcellularLocation>
</comment>
<dbReference type="Pfam" id="PF01814">
    <property type="entry name" value="Hemerythrin"/>
    <property type="match status" value="1"/>
</dbReference>
<evidence type="ECO:0000256" key="3">
    <source>
        <dbReference type="ARBA" id="ARBA00022723"/>
    </source>
</evidence>
<dbReference type="EMBL" id="JAUKPO010000002">
    <property type="protein sequence ID" value="MDO1445652.1"/>
    <property type="molecule type" value="Genomic_DNA"/>
</dbReference>
<dbReference type="InterPro" id="IPR012312">
    <property type="entry name" value="Hemerythrin-like"/>
</dbReference>
<keyword evidence="3" id="KW-0479">Metal-binding</keyword>
<accession>A0ABT8R0N5</accession>
<dbReference type="PANTHER" id="PTHR36438:SF1">
    <property type="entry name" value="IRON-SULFUR CLUSTER REPAIR PROTEIN YTFE"/>
    <property type="match status" value="1"/>
</dbReference>
<comment type="caution">
    <text evidence="6">The sequence shown here is derived from an EMBL/GenBank/DDBJ whole genome shotgun (WGS) entry which is preliminary data.</text>
</comment>
<feature type="domain" description="Hemerythrin-like" evidence="5">
    <location>
        <begin position="42"/>
        <end position="191"/>
    </location>
</feature>
<dbReference type="PANTHER" id="PTHR36438">
    <property type="entry name" value="IRON-SULFUR CLUSTER REPAIR PROTEIN YTFE"/>
    <property type="match status" value="1"/>
</dbReference>
<dbReference type="Proteomes" id="UP001168528">
    <property type="component" value="Unassembled WGS sequence"/>
</dbReference>
<evidence type="ECO:0000259" key="5">
    <source>
        <dbReference type="Pfam" id="PF01814"/>
    </source>
</evidence>